<sequence length="130" mass="13999">MFAVIILALLAAPVLTADCDQIQQAFCVINKAKCVTQDTNENVNPAKCFAASFSCLKAANCTIAEADETQCRLLATRFYCALQENCDEEAQVKKCEENVKNCDPDRVCSGAGALLPTLFLSLLLSAAMLL</sequence>
<protein>
    <submittedName>
        <fullName evidence="2">Uncharacterized protein</fullName>
    </submittedName>
</protein>
<proteinExistence type="predicted"/>
<organism evidence="2 3">
    <name type="scientific">Paratrimastix pyriformis</name>
    <dbReference type="NCBI Taxonomy" id="342808"/>
    <lineage>
        <taxon>Eukaryota</taxon>
        <taxon>Metamonada</taxon>
        <taxon>Preaxostyla</taxon>
        <taxon>Paratrimastigidae</taxon>
        <taxon>Paratrimastix</taxon>
    </lineage>
</organism>
<dbReference type="EMBL" id="JAPMOS010000012">
    <property type="protein sequence ID" value="KAJ4460509.1"/>
    <property type="molecule type" value="Genomic_DNA"/>
</dbReference>
<keyword evidence="1" id="KW-0732">Signal</keyword>
<evidence type="ECO:0000313" key="3">
    <source>
        <dbReference type="Proteomes" id="UP001141327"/>
    </source>
</evidence>
<comment type="caution">
    <text evidence="2">The sequence shown here is derived from an EMBL/GenBank/DDBJ whole genome shotgun (WGS) entry which is preliminary data.</text>
</comment>
<accession>A0ABQ8UMV0</accession>
<feature type="signal peptide" evidence="1">
    <location>
        <begin position="1"/>
        <end position="16"/>
    </location>
</feature>
<feature type="chain" id="PRO_5046732687" evidence="1">
    <location>
        <begin position="17"/>
        <end position="130"/>
    </location>
</feature>
<reference evidence="2" key="1">
    <citation type="journal article" date="2022" name="bioRxiv">
        <title>Genomics of Preaxostyla Flagellates Illuminates Evolutionary Transitions and the Path Towards Mitochondrial Loss.</title>
        <authorList>
            <person name="Novak L.V.F."/>
            <person name="Treitli S.C."/>
            <person name="Pyrih J."/>
            <person name="Halakuc P."/>
            <person name="Pipaliya S.V."/>
            <person name="Vacek V."/>
            <person name="Brzon O."/>
            <person name="Soukal P."/>
            <person name="Eme L."/>
            <person name="Dacks J.B."/>
            <person name="Karnkowska A."/>
            <person name="Elias M."/>
            <person name="Hampl V."/>
        </authorList>
    </citation>
    <scope>NUCLEOTIDE SEQUENCE</scope>
    <source>
        <strain evidence="2">RCP-MX</strain>
    </source>
</reference>
<keyword evidence="3" id="KW-1185">Reference proteome</keyword>
<dbReference type="Proteomes" id="UP001141327">
    <property type="component" value="Unassembled WGS sequence"/>
</dbReference>
<evidence type="ECO:0000256" key="1">
    <source>
        <dbReference type="SAM" id="SignalP"/>
    </source>
</evidence>
<evidence type="ECO:0000313" key="2">
    <source>
        <dbReference type="EMBL" id="KAJ4460509.1"/>
    </source>
</evidence>
<name>A0ABQ8UMV0_9EUKA</name>
<gene>
    <name evidence="2" type="ORF">PAPYR_3124</name>
</gene>